<name>A0ABT3E3P7_9LACO</name>
<comment type="caution">
    <text evidence="2">The sequence shown here is derived from an EMBL/GenBank/DDBJ whole genome shotgun (WGS) entry which is preliminary data.</text>
</comment>
<proteinExistence type="predicted"/>
<feature type="compositionally biased region" description="Basic and acidic residues" evidence="1">
    <location>
        <begin position="31"/>
        <end position="56"/>
    </location>
</feature>
<evidence type="ECO:0000256" key="1">
    <source>
        <dbReference type="SAM" id="MobiDB-lite"/>
    </source>
</evidence>
<evidence type="ECO:0000313" key="3">
    <source>
        <dbReference type="Proteomes" id="UP001526225"/>
    </source>
</evidence>
<evidence type="ECO:0000313" key="2">
    <source>
        <dbReference type="EMBL" id="MCW0953041.1"/>
    </source>
</evidence>
<gene>
    <name evidence="2" type="ORF">OIT44_03005</name>
</gene>
<dbReference type="RefSeq" id="WP_213408435.1">
    <property type="nucleotide sequence ID" value="NZ_CP074441.1"/>
</dbReference>
<accession>A0ABT3E3P7</accession>
<organism evidence="2 3">
    <name type="scientific">Weissella ceti</name>
    <dbReference type="NCBI Taxonomy" id="759620"/>
    <lineage>
        <taxon>Bacteria</taxon>
        <taxon>Bacillati</taxon>
        <taxon>Bacillota</taxon>
        <taxon>Bacilli</taxon>
        <taxon>Lactobacillales</taxon>
        <taxon>Lactobacillaceae</taxon>
        <taxon>Weissella</taxon>
    </lineage>
</organism>
<keyword evidence="3" id="KW-1185">Reference proteome</keyword>
<sequence>MSTKVKYGIASLAILSIIGLGITYATVNRPNIEEPKKSEKVSSKKPSAKAETKKSEQLSSQAIQEQTVVIDEPVQEQNTTTEELPKSDLATHLETNTTTPARDNFDSGMSELDALEATFQTSPNLMSSGEIQRMYQLQREAGKPVTPMRY</sequence>
<protein>
    <submittedName>
        <fullName evidence="2">Uncharacterized protein</fullName>
    </submittedName>
</protein>
<dbReference type="Proteomes" id="UP001526225">
    <property type="component" value="Unassembled WGS sequence"/>
</dbReference>
<feature type="compositionally biased region" description="Polar residues" evidence="1">
    <location>
        <begin position="57"/>
        <end position="67"/>
    </location>
</feature>
<dbReference type="EMBL" id="JAOZFE010000002">
    <property type="protein sequence ID" value="MCW0953041.1"/>
    <property type="molecule type" value="Genomic_DNA"/>
</dbReference>
<reference evidence="2 3" key="1">
    <citation type="submission" date="2022-10" db="EMBL/GenBank/DDBJ databases">
        <title>Weissella fermenti sp. nov., isolated from fermented cabbage.</title>
        <authorList>
            <person name="Lee J.K."/>
            <person name="Baek J.H."/>
            <person name="Choi D.G."/>
            <person name="Kim J.M."/>
            <person name="Jeon C.O."/>
        </authorList>
    </citation>
    <scope>NUCLEOTIDE SEQUENCE [LARGE SCALE GENOMIC DNA]</scope>
    <source>
        <strain evidence="2 3">KACC 18534</strain>
    </source>
</reference>
<feature type="region of interest" description="Disordered" evidence="1">
    <location>
        <begin position="29"/>
        <end position="107"/>
    </location>
</feature>